<organism evidence="2 3">
    <name type="scientific">Entomortierella chlamydospora</name>
    <dbReference type="NCBI Taxonomy" id="101097"/>
    <lineage>
        <taxon>Eukaryota</taxon>
        <taxon>Fungi</taxon>
        <taxon>Fungi incertae sedis</taxon>
        <taxon>Mucoromycota</taxon>
        <taxon>Mortierellomycotina</taxon>
        <taxon>Mortierellomycetes</taxon>
        <taxon>Mortierellales</taxon>
        <taxon>Mortierellaceae</taxon>
        <taxon>Entomortierella</taxon>
    </lineage>
</organism>
<feature type="compositionally biased region" description="Polar residues" evidence="1">
    <location>
        <begin position="43"/>
        <end position="63"/>
    </location>
</feature>
<name>A0A9P6MP72_9FUNG</name>
<dbReference type="Proteomes" id="UP000703661">
    <property type="component" value="Unassembled WGS sequence"/>
</dbReference>
<reference evidence="2" key="1">
    <citation type="journal article" date="2020" name="Fungal Divers.">
        <title>Resolving the Mortierellaceae phylogeny through synthesis of multi-gene phylogenetics and phylogenomics.</title>
        <authorList>
            <person name="Vandepol N."/>
            <person name="Liber J."/>
            <person name="Desiro A."/>
            <person name="Na H."/>
            <person name="Kennedy M."/>
            <person name="Barry K."/>
            <person name="Grigoriev I.V."/>
            <person name="Miller A.N."/>
            <person name="O'Donnell K."/>
            <person name="Stajich J.E."/>
            <person name="Bonito G."/>
        </authorList>
    </citation>
    <scope>NUCLEOTIDE SEQUENCE</scope>
    <source>
        <strain evidence="2">NRRL 2769</strain>
    </source>
</reference>
<feature type="region of interest" description="Disordered" evidence="1">
    <location>
        <begin position="1"/>
        <end position="110"/>
    </location>
</feature>
<proteinExistence type="predicted"/>
<dbReference type="EMBL" id="JAAAID010001924">
    <property type="protein sequence ID" value="KAG0008405.1"/>
    <property type="molecule type" value="Genomic_DNA"/>
</dbReference>
<protein>
    <submittedName>
        <fullName evidence="2">Uncharacterized protein</fullName>
    </submittedName>
</protein>
<feature type="compositionally biased region" description="Polar residues" evidence="1">
    <location>
        <begin position="1"/>
        <end position="11"/>
    </location>
</feature>
<evidence type="ECO:0000313" key="3">
    <source>
        <dbReference type="Proteomes" id="UP000703661"/>
    </source>
</evidence>
<comment type="caution">
    <text evidence="2">The sequence shown here is derived from an EMBL/GenBank/DDBJ whole genome shotgun (WGS) entry which is preliminary data.</text>
</comment>
<feature type="compositionally biased region" description="Low complexity" evidence="1">
    <location>
        <begin position="27"/>
        <end position="40"/>
    </location>
</feature>
<evidence type="ECO:0000256" key="1">
    <source>
        <dbReference type="SAM" id="MobiDB-lite"/>
    </source>
</evidence>
<keyword evidence="3" id="KW-1185">Reference proteome</keyword>
<accession>A0A9P6MP72</accession>
<gene>
    <name evidence="2" type="ORF">BGZ80_003488</name>
</gene>
<evidence type="ECO:0000313" key="2">
    <source>
        <dbReference type="EMBL" id="KAG0008405.1"/>
    </source>
</evidence>
<sequence length="110" mass="11958">MSTQNSDNITTMADEKHSQPINIPAGSASSSEPIVSPSKSKGNKTGTRSTFCPNSHNRMTTKLTEADFEDPEPPRPKGILEFLGLKKPEDYSNSGGVDKTPTETPVQQFY</sequence>
<dbReference type="AlphaFoldDB" id="A0A9P6MP72"/>